<protein>
    <recommendedName>
        <fullName evidence="3">4-aminobutyrate aminotransferase</fullName>
    </recommendedName>
</protein>
<dbReference type="RefSeq" id="WP_065256997.1">
    <property type="nucleotide sequence ID" value="NZ_LZDR01000124.1"/>
</dbReference>
<comment type="caution">
    <text evidence="1">The sequence shown here is derived from an EMBL/GenBank/DDBJ whole genome shotgun (WGS) entry which is preliminary data.</text>
</comment>
<organism evidence="1 2">
    <name type="scientific">Moraxella lacunata</name>
    <dbReference type="NCBI Taxonomy" id="477"/>
    <lineage>
        <taxon>Bacteria</taxon>
        <taxon>Pseudomonadati</taxon>
        <taxon>Pseudomonadota</taxon>
        <taxon>Gammaproteobacteria</taxon>
        <taxon>Moraxellales</taxon>
        <taxon>Moraxellaceae</taxon>
        <taxon>Moraxella</taxon>
    </lineage>
</organism>
<proteinExistence type="predicted"/>
<evidence type="ECO:0000313" key="2">
    <source>
        <dbReference type="Proteomes" id="UP000092607"/>
    </source>
</evidence>
<dbReference type="AlphaFoldDB" id="A0A1B8PVF5"/>
<name>A0A1B8PVF5_MORLA</name>
<evidence type="ECO:0000313" key="1">
    <source>
        <dbReference type="EMBL" id="OBX59516.1"/>
    </source>
</evidence>
<dbReference type="OrthoDB" id="9768066at2"/>
<dbReference type="InterPro" id="IPR043737">
    <property type="entry name" value="DUF5682"/>
</dbReference>
<dbReference type="EMBL" id="LZMS01000106">
    <property type="protein sequence ID" value="OBX59516.1"/>
    <property type="molecule type" value="Genomic_DNA"/>
</dbReference>
<evidence type="ECO:0008006" key="3">
    <source>
        <dbReference type="Google" id="ProtNLM"/>
    </source>
</evidence>
<gene>
    <name evidence="1" type="ORF">A9309_11300</name>
</gene>
<sequence length="841" mass="96430">MKNTHSALLPKTTPKRLVHAFDSLDFLANQNIHFAPIRHHSPMCSFALMAYIKALAPTHILIEAPYTFDVLIDDLTTHHTKPPVAIFAQAVAKQKTTNKNNQEDDEHTAPTIHSAFFPFCEYSPEWIALQEGKKINSQCQFIDLDWASQSEFDSQADKQTHQKSLMQERYLAHSTYIKILAKKLHCKDHDDLWEHLFELRQPNTLSPKDFFNDVFTWCALARLDYEEEVLYQEGSLHREYCMIQKILPHIKNDNKLLIITGGFHTLSLIENLHKHFNNTPITPYAINSTYEENSWLIRYSFDRLNALNGYASGMPSPAYYQYYWQYLLSHADDNKNQDTSDNNDLAIQYFYDYVSLLCHHLNDKQALEINPFIATKHTLEIATGLSLLRGHYYPSRYDLIDGITTALIKGDLDDGQAYLWQVVFDYLSGNQLGQVAKTQKSPALLQNTHATAQAFRFKLDDTLTKTRKLDTYRKPLHRKISQFLHLLLFLEVGFGQFVSGADFIRGVNLDLLFEEWQYAWTPSVEARLIELSEMGNDLSQLAINKLLIQKQALQKDGQLPSAHHTAELFAQACKMGLHKAINELTHELTTHLNNDSNLSSLIGATGQLFYLYQARQLIDINGDELKANILLGIRQSCYYLHTLYDTTPEHMDDNLGRMIALNKLIKNTAIYFDMPDDYLQLFYHKLSHDEFMKLELHSLAGALQTLAYLDNKIDDTQLQNAINKAFAIGTLPADSVAYLQGMFQVAPEYFIGSPVAIGALYELIKSWDNELFLSILPDLRFIFSTLTPRQSKEIANIIAKKTLIDDSDELIAVDLSINQNDMLYGISLNEKMRCLLKNDFL</sequence>
<reference evidence="1 2" key="1">
    <citation type="submission" date="2016-06" db="EMBL/GenBank/DDBJ databases">
        <title>Draft genome of Moraxella lacunata CCUG 57757A.</title>
        <authorList>
            <person name="Salva-Serra F."/>
            <person name="Engstrom-Jakobsson H."/>
            <person name="Thorell K."/>
            <person name="Gonzales-Siles L."/>
            <person name="Karlsson R."/>
            <person name="Boulund F."/>
            <person name="Engstrand L."/>
            <person name="Kristiansson E."/>
            <person name="Moore E."/>
        </authorList>
    </citation>
    <scope>NUCLEOTIDE SEQUENCE [LARGE SCALE GENOMIC DNA]</scope>
    <source>
        <strain evidence="1 2">CCUG 57757A</strain>
    </source>
</reference>
<dbReference type="Pfam" id="PF18934">
    <property type="entry name" value="DUF5682"/>
    <property type="match status" value="1"/>
</dbReference>
<accession>A0A1B8PVF5</accession>
<dbReference type="Proteomes" id="UP000092607">
    <property type="component" value="Unassembled WGS sequence"/>
</dbReference>